<dbReference type="InterPro" id="IPR008353">
    <property type="entry name" value="Peptidase_S1B_tx"/>
</dbReference>
<evidence type="ECO:0000313" key="10">
    <source>
        <dbReference type="EMBL" id="NVO58202.1"/>
    </source>
</evidence>
<dbReference type="PANTHER" id="PTHR13966">
    <property type="entry name" value="ENDONUCLEASE RELATED"/>
    <property type="match status" value="1"/>
</dbReference>
<dbReference type="PRINTS" id="PR01774">
    <property type="entry name" value="EXFOLTOXIN"/>
</dbReference>
<dbReference type="Gene3D" id="3.40.570.10">
    <property type="entry name" value="Extracellular Endonuclease, subunit A"/>
    <property type="match status" value="1"/>
</dbReference>
<evidence type="ECO:0000256" key="2">
    <source>
        <dbReference type="ARBA" id="ARBA00022670"/>
    </source>
</evidence>
<evidence type="ECO:0000259" key="9">
    <source>
        <dbReference type="SMART" id="SM00892"/>
    </source>
</evidence>
<dbReference type="SMART" id="SM00892">
    <property type="entry name" value="Endonuclease_NS"/>
    <property type="match status" value="1"/>
</dbReference>
<evidence type="ECO:0000256" key="4">
    <source>
        <dbReference type="ARBA" id="ARBA00022801"/>
    </source>
</evidence>
<dbReference type="InterPro" id="IPR001604">
    <property type="entry name" value="Endo_G_ENPP1-like_dom"/>
</dbReference>
<dbReference type="InterPro" id="IPR008256">
    <property type="entry name" value="Peptidase_S1B"/>
</dbReference>
<keyword evidence="2 6" id="KW-0645">Protease</keyword>
<dbReference type="PRINTS" id="PR00839">
    <property type="entry name" value="V8PROTEASE"/>
</dbReference>
<name>A0ABX2PYQ9_9RHOB</name>
<dbReference type="EC" id="3.4.21.-" evidence="6"/>
<dbReference type="EMBL" id="JABXWT010000020">
    <property type="protein sequence ID" value="NVO58202.1"/>
    <property type="molecule type" value="Genomic_DNA"/>
</dbReference>
<dbReference type="RefSeq" id="WP_176867246.1">
    <property type="nucleotide sequence ID" value="NZ_JABXWT010000020.1"/>
</dbReference>
<dbReference type="InterPro" id="IPR020821">
    <property type="entry name" value="ENPP1-3/EXOG-like_nuc-like"/>
</dbReference>
<evidence type="ECO:0000256" key="5">
    <source>
        <dbReference type="ARBA" id="ARBA00022825"/>
    </source>
</evidence>
<reference evidence="10 11" key="1">
    <citation type="submission" date="2020-06" db="EMBL/GenBank/DDBJ databases">
        <authorList>
            <person name="Cao W.R."/>
        </authorList>
    </citation>
    <scope>NUCLEOTIDE SEQUENCE [LARGE SCALE GENOMIC DNA]</scope>
    <source>
        <strain evidence="10 11">B1Z28</strain>
    </source>
</reference>
<keyword evidence="3" id="KW-0732">Signal</keyword>
<dbReference type="InterPro" id="IPR044929">
    <property type="entry name" value="DNA/RNA_non-sp_Endonuclease_sf"/>
</dbReference>
<keyword evidence="11" id="KW-1185">Reference proteome</keyword>
<keyword evidence="10" id="KW-0540">Nuclease</keyword>
<feature type="domain" description="ENPP1-3/EXOG-like endonuclease/phosphodiesterase" evidence="8">
    <location>
        <begin position="453"/>
        <end position="732"/>
    </location>
</feature>
<dbReference type="Pfam" id="PF01223">
    <property type="entry name" value="Endonuclease_NS"/>
    <property type="match status" value="1"/>
</dbReference>
<evidence type="ECO:0000313" key="11">
    <source>
        <dbReference type="Proteomes" id="UP000630805"/>
    </source>
</evidence>
<dbReference type="SUPFAM" id="SSF50494">
    <property type="entry name" value="Trypsin-like serine proteases"/>
    <property type="match status" value="1"/>
</dbReference>
<keyword evidence="5 6" id="KW-0720">Serine protease</keyword>
<evidence type="ECO:0000256" key="3">
    <source>
        <dbReference type="ARBA" id="ARBA00022729"/>
    </source>
</evidence>
<evidence type="ECO:0000256" key="6">
    <source>
        <dbReference type="RuleBase" id="RU004296"/>
    </source>
</evidence>
<evidence type="ECO:0000259" key="8">
    <source>
        <dbReference type="SMART" id="SM00477"/>
    </source>
</evidence>
<evidence type="ECO:0000256" key="7">
    <source>
        <dbReference type="SAM" id="MobiDB-lite"/>
    </source>
</evidence>
<dbReference type="InterPro" id="IPR044925">
    <property type="entry name" value="His-Me_finger_sf"/>
</dbReference>
<dbReference type="PANTHER" id="PTHR13966:SF5">
    <property type="entry name" value="ENDONUCLEASE G, MITOCHONDRIAL"/>
    <property type="match status" value="1"/>
</dbReference>
<dbReference type="SMART" id="SM00477">
    <property type="entry name" value="NUC"/>
    <property type="match status" value="1"/>
</dbReference>
<dbReference type="InterPro" id="IPR040255">
    <property type="entry name" value="Non-specific_endonuclease"/>
</dbReference>
<feature type="domain" description="DNA/RNA non-specific endonuclease/pyrophosphatase/phosphodiesterase" evidence="9">
    <location>
        <begin position="452"/>
        <end position="732"/>
    </location>
</feature>
<feature type="compositionally biased region" description="Polar residues" evidence="7">
    <location>
        <begin position="342"/>
        <end position="357"/>
    </location>
</feature>
<dbReference type="InterPro" id="IPR043504">
    <property type="entry name" value="Peptidase_S1_PA_chymotrypsin"/>
</dbReference>
<feature type="region of interest" description="Disordered" evidence="7">
    <location>
        <begin position="384"/>
        <end position="409"/>
    </location>
</feature>
<dbReference type="GO" id="GO:0004519">
    <property type="term" value="F:endonuclease activity"/>
    <property type="evidence" value="ECO:0007669"/>
    <property type="project" value="UniProtKB-KW"/>
</dbReference>
<evidence type="ECO:0000256" key="1">
    <source>
        <dbReference type="ARBA" id="ARBA00008764"/>
    </source>
</evidence>
<protein>
    <recommendedName>
        <fullName evidence="6">Serine protease</fullName>
        <ecNumber evidence="6">3.4.21.-</ecNumber>
    </recommendedName>
</protein>
<feature type="region of interest" description="Disordered" evidence="7">
    <location>
        <begin position="340"/>
        <end position="361"/>
    </location>
</feature>
<keyword evidence="10" id="KW-0255">Endonuclease</keyword>
<organism evidence="10 11">
    <name type="scientific">Ruegeria haliotis</name>
    <dbReference type="NCBI Taxonomy" id="2747601"/>
    <lineage>
        <taxon>Bacteria</taxon>
        <taxon>Pseudomonadati</taxon>
        <taxon>Pseudomonadota</taxon>
        <taxon>Alphaproteobacteria</taxon>
        <taxon>Rhodobacterales</taxon>
        <taxon>Roseobacteraceae</taxon>
        <taxon>Ruegeria</taxon>
    </lineage>
</organism>
<dbReference type="InterPro" id="IPR009003">
    <property type="entry name" value="Peptidase_S1_PA"/>
</dbReference>
<proteinExistence type="inferred from homology"/>
<gene>
    <name evidence="10" type="ORF">HW561_20625</name>
</gene>
<dbReference type="Proteomes" id="UP000630805">
    <property type="component" value="Unassembled WGS sequence"/>
</dbReference>
<dbReference type="SUPFAM" id="SSF54060">
    <property type="entry name" value="His-Me finger endonucleases"/>
    <property type="match status" value="1"/>
</dbReference>
<accession>A0ABX2PYQ9</accession>
<dbReference type="Gene3D" id="2.40.10.10">
    <property type="entry name" value="Trypsin-like serine proteases"/>
    <property type="match status" value="2"/>
</dbReference>
<sequence>MTLDEIVRERIRQCHSDITYSLHEIRNNNPYGGEPSYERVKRRMQRKMHLTPSDAKFLSAQVRRQSSQRGVAAEAYTAEAGVDAELARGRAEAIWGDTVDFVSVAFLEIGARKARSVGRVAFKSGQPNGTGVLIGSDLFLTNNHVIDSPAKAEQCLLEFDYERGLTGAVREPTRFRIDPSLFITHPINGLDYTVFAVGAKWDGPEVLVAYGNAPLSDAGDKHMIGEFANIIQHPRGRFKEVVLRENRLVNRFDDALHYLADTERGSSGSPVFNSEWQMIALHHWGGPWIDGDDVDDPSSFEINEGIRISSIVRNLRTQMRSLPAFQQERLASALNAEGIGASPSSTARNTPAPQSGSRVEVAEDGTATWTVPLEVSVRIPALAGQPAPEPTATTPQASSPTAESDSFSDRRGYLPDFIPGFHVPLPQLGPGLRDDAAPLLDPVPGANPFELKYHHFSVVTNKRRRLAFFTACMIDGKTAKSIGRSSRNISDLQATDRGLAETVAGLDGAEADSWSTDNRIDRSHYSGDEIYKKQKVPGFPNPRSKDRIARMFQKGHLVRRLDPAWGDDNRALAAELDTFFWTNAAPQVGFFNQGTADEEQPGTGKGNLWRAAENYVLRNAVAEDQRVVSFTGPVFSDDDRPFRHIRIPGKFFKITVWAENGQLRSLALLVDQSQVFDAWPESFGTQEFLDTATEAEAFLDANELSRVQEFLSTIEEIEDLTELNFGTAVRAADVRKGQGSAVVETDDDLPLNDGTPMTAIPGALDVPDGTEDDLTRIRGIGASLKRLLNANGIFHFHQIAVWGDAEIEIVSNLLRFPGRIEGDNWVGQAQALEN</sequence>
<comment type="caution">
    <text evidence="10">The sequence shown here is derived from an EMBL/GenBank/DDBJ whole genome shotgun (WGS) entry which is preliminary data.</text>
</comment>
<keyword evidence="4 6" id="KW-0378">Hydrolase</keyword>
<feature type="compositionally biased region" description="Low complexity" evidence="7">
    <location>
        <begin position="390"/>
        <end position="404"/>
    </location>
</feature>
<comment type="similarity">
    <text evidence="1 6">Belongs to the peptidase S1B family.</text>
</comment>
<dbReference type="Pfam" id="PF13365">
    <property type="entry name" value="Trypsin_2"/>
    <property type="match status" value="1"/>
</dbReference>